<sequence length="221" mass="23687">MSTPIRVAVVDDQDLVRAGFVLLLGSSPGIEVVGEARDGLEAVTLCRRTAPDVVLMDVRMPHLDGLAATRTILADPACAATRVLVLTTFEEDDLVLEALRSGASGFLVKDTRPEQLLEAIEVVAAGEALLHPRVTRRLIERFAALPSGRSAVDDGLTDREREVLLAVSQGLSNQEIAASLHLGYGTVKTHVSHLLTKLGFRDRAQLVMYAYESGLAVPGRG</sequence>
<keyword evidence="3" id="KW-0238">DNA-binding</keyword>
<dbReference type="CDD" id="cd06170">
    <property type="entry name" value="LuxR_C_like"/>
    <property type="match status" value="1"/>
</dbReference>
<dbReference type="AlphaFoldDB" id="A0A930VEG0"/>
<comment type="caution">
    <text evidence="8">The sequence shown here is derived from an EMBL/GenBank/DDBJ whole genome shotgun (WGS) entry which is preliminary data.</text>
</comment>
<keyword evidence="4" id="KW-0804">Transcription</keyword>
<gene>
    <name evidence="8" type="ORF">ISU07_18090</name>
</gene>
<dbReference type="PRINTS" id="PR00038">
    <property type="entry name" value="HTHLUXR"/>
</dbReference>
<evidence type="ECO:0000256" key="3">
    <source>
        <dbReference type="ARBA" id="ARBA00023125"/>
    </source>
</evidence>
<keyword evidence="1 5" id="KW-0597">Phosphoprotein</keyword>
<dbReference type="CDD" id="cd17535">
    <property type="entry name" value="REC_NarL-like"/>
    <property type="match status" value="1"/>
</dbReference>
<dbReference type="SUPFAM" id="SSF46894">
    <property type="entry name" value="C-terminal effector domain of the bipartite response regulators"/>
    <property type="match status" value="1"/>
</dbReference>
<dbReference type="Gene3D" id="3.40.50.2300">
    <property type="match status" value="1"/>
</dbReference>
<dbReference type="SMART" id="SM00421">
    <property type="entry name" value="HTH_LUXR"/>
    <property type="match status" value="1"/>
</dbReference>
<organism evidence="8 9">
    <name type="scientific">Nocardioides islandensis</name>
    <dbReference type="NCBI Taxonomy" id="433663"/>
    <lineage>
        <taxon>Bacteria</taxon>
        <taxon>Bacillati</taxon>
        <taxon>Actinomycetota</taxon>
        <taxon>Actinomycetes</taxon>
        <taxon>Propionibacteriales</taxon>
        <taxon>Nocardioidaceae</taxon>
        <taxon>Nocardioides</taxon>
    </lineage>
</organism>
<feature type="domain" description="Response regulatory" evidence="7">
    <location>
        <begin position="6"/>
        <end position="124"/>
    </location>
</feature>
<feature type="modified residue" description="4-aspartylphosphate" evidence="5">
    <location>
        <position position="57"/>
    </location>
</feature>
<dbReference type="PROSITE" id="PS50110">
    <property type="entry name" value="RESPONSE_REGULATORY"/>
    <property type="match status" value="1"/>
</dbReference>
<dbReference type="GO" id="GO:0006355">
    <property type="term" value="P:regulation of DNA-templated transcription"/>
    <property type="evidence" value="ECO:0007669"/>
    <property type="project" value="InterPro"/>
</dbReference>
<dbReference type="InterPro" id="IPR016032">
    <property type="entry name" value="Sig_transdc_resp-reg_C-effctor"/>
</dbReference>
<dbReference type="RefSeq" id="WP_194708224.1">
    <property type="nucleotide sequence ID" value="NZ_JADKPN010000012.1"/>
</dbReference>
<dbReference type="PANTHER" id="PTHR43214">
    <property type="entry name" value="TWO-COMPONENT RESPONSE REGULATOR"/>
    <property type="match status" value="1"/>
</dbReference>
<keyword evidence="9" id="KW-1185">Reference proteome</keyword>
<name>A0A930VEG0_9ACTN</name>
<feature type="domain" description="HTH luxR-type" evidence="6">
    <location>
        <begin position="149"/>
        <end position="214"/>
    </location>
</feature>
<dbReference type="Proteomes" id="UP000640489">
    <property type="component" value="Unassembled WGS sequence"/>
</dbReference>
<evidence type="ECO:0000313" key="9">
    <source>
        <dbReference type="Proteomes" id="UP000640489"/>
    </source>
</evidence>
<dbReference type="EMBL" id="JADKPN010000012">
    <property type="protein sequence ID" value="MBF4765047.1"/>
    <property type="molecule type" value="Genomic_DNA"/>
</dbReference>
<dbReference type="SUPFAM" id="SSF52172">
    <property type="entry name" value="CheY-like"/>
    <property type="match status" value="1"/>
</dbReference>
<dbReference type="GO" id="GO:0003677">
    <property type="term" value="F:DNA binding"/>
    <property type="evidence" value="ECO:0007669"/>
    <property type="project" value="UniProtKB-KW"/>
</dbReference>
<dbReference type="PANTHER" id="PTHR43214:SF24">
    <property type="entry name" value="TRANSCRIPTIONAL REGULATORY PROTEIN NARL-RELATED"/>
    <property type="match status" value="1"/>
</dbReference>
<evidence type="ECO:0000259" key="7">
    <source>
        <dbReference type="PROSITE" id="PS50110"/>
    </source>
</evidence>
<evidence type="ECO:0000256" key="5">
    <source>
        <dbReference type="PROSITE-ProRule" id="PRU00169"/>
    </source>
</evidence>
<accession>A0A930VEG0</accession>
<dbReference type="GO" id="GO:0000160">
    <property type="term" value="P:phosphorelay signal transduction system"/>
    <property type="evidence" value="ECO:0007669"/>
    <property type="project" value="InterPro"/>
</dbReference>
<evidence type="ECO:0000259" key="6">
    <source>
        <dbReference type="PROSITE" id="PS50043"/>
    </source>
</evidence>
<keyword evidence="2" id="KW-0805">Transcription regulation</keyword>
<reference evidence="8" key="1">
    <citation type="submission" date="2020-11" db="EMBL/GenBank/DDBJ databases">
        <title>Nocardioides sp. nov., isolated from Soil of Cynanchum wilfordii Hemsley rhizosphere.</title>
        <authorList>
            <person name="Lee J.-S."/>
            <person name="Suh M.K."/>
            <person name="Kim J.-S."/>
        </authorList>
    </citation>
    <scope>NUCLEOTIDE SEQUENCE</scope>
    <source>
        <strain evidence="8">KCTC 19275</strain>
    </source>
</reference>
<proteinExistence type="predicted"/>
<dbReference type="Pfam" id="PF00196">
    <property type="entry name" value="GerE"/>
    <property type="match status" value="1"/>
</dbReference>
<dbReference type="InterPro" id="IPR039420">
    <property type="entry name" value="WalR-like"/>
</dbReference>
<dbReference type="InterPro" id="IPR001789">
    <property type="entry name" value="Sig_transdc_resp-reg_receiver"/>
</dbReference>
<evidence type="ECO:0000256" key="4">
    <source>
        <dbReference type="ARBA" id="ARBA00023163"/>
    </source>
</evidence>
<dbReference type="PROSITE" id="PS00622">
    <property type="entry name" value="HTH_LUXR_1"/>
    <property type="match status" value="1"/>
</dbReference>
<evidence type="ECO:0000256" key="1">
    <source>
        <dbReference type="ARBA" id="ARBA00022553"/>
    </source>
</evidence>
<dbReference type="InterPro" id="IPR000792">
    <property type="entry name" value="Tscrpt_reg_LuxR_C"/>
</dbReference>
<dbReference type="PROSITE" id="PS50043">
    <property type="entry name" value="HTH_LUXR_2"/>
    <property type="match status" value="1"/>
</dbReference>
<evidence type="ECO:0000313" key="8">
    <source>
        <dbReference type="EMBL" id="MBF4765047.1"/>
    </source>
</evidence>
<evidence type="ECO:0000256" key="2">
    <source>
        <dbReference type="ARBA" id="ARBA00023015"/>
    </source>
</evidence>
<dbReference type="SMART" id="SM00448">
    <property type="entry name" value="REC"/>
    <property type="match status" value="1"/>
</dbReference>
<protein>
    <submittedName>
        <fullName evidence="8">Response regulator transcription factor</fullName>
    </submittedName>
</protein>
<dbReference type="InterPro" id="IPR011006">
    <property type="entry name" value="CheY-like_superfamily"/>
</dbReference>
<dbReference type="InterPro" id="IPR058245">
    <property type="entry name" value="NreC/VraR/RcsB-like_REC"/>
</dbReference>
<dbReference type="Pfam" id="PF00072">
    <property type="entry name" value="Response_reg"/>
    <property type="match status" value="1"/>
</dbReference>